<dbReference type="OrthoDB" id="2367685at2759"/>
<feature type="compositionally biased region" description="Basic and acidic residues" evidence="1">
    <location>
        <begin position="92"/>
        <end position="108"/>
    </location>
</feature>
<protein>
    <recommendedName>
        <fullName evidence="4">WW domain-containing protein</fullName>
    </recommendedName>
</protein>
<sequence length="280" mass="31068">MDAPPSYTNATSPGRSTLGVPAPDVRRSMEDEQRPLPAGWVRSFDPETKHQFFVDTTCKPPRSIWHHPFDDEEYMSSLAPKRRSGHGSAPPEKSHDMSRDMKSHHAYDDSSDDEELYSNSRGMGPVPADLPQRPASNNSNGVKQFGKKFKNNLKANFGGYSSTTEMEMAEQERDAYAQHVASRQAMSRAVETGEPQYMRHDQGGRAVYMEPPTTVRGNFYPPNAVGYSPYDAGVYARPDPAFLRPRYAYARPIGVGLRPYRRGVVGRGLLTGALIGAALD</sequence>
<keyword evidence="3" id="KW-1185">Reference proteome</keyword>
<organism evidence="2 3">
    <name type="scientific">Rhizodiscina lignyota</name>
    <dbReference type="NCBI Taxonomy" id="1504668"/>
    <lineage>
        <taxon>Eukaryota</taxon>
        <taxon>Fungi</taxon>
        <taxon>Dikarya</taxon>
        <taxon>Ascomycota</taxon>
        <taxon>Pezizomycotina</taxon>
        <taxon>Dothideomycetes</taxon>
        <taxon>Pleosporomycetidae</taxon>
        <taxon>Aulographales</taxon>
        <taxon>Rhizodiscinaceae</taxon>
        <taxon>Rhizodiscina</taxon>
    </lineage>
</organism>
<evidence type="ECO:0000256" key="1">
    <source>
        <dbReference type="SAM" id="MobiDB-lite"/>
    </source>
</evidence>
<evidence type="ECO:0008006" key="4">
    <source>
        <dbReference type="Google" id="ProtNLM"/>
    </source>
</evidence>
<reference evidence="2" key="1">
    <citation type="journal article" date="2020" name="Stud. Mycol.">
        <title>101 Dothideomycetes genomes: a test case for predicting lifestyles and emergence of pathogens.</title>
        <authorList>
            <person name="Haridas S."/>
            <person name="Albert R."/>
            <person name="Binder M."/>
            <person name="Bloem J."/>
            <person name="Labutti K."/>
            <person name="Salamov A."/>
            <person name="Andreopoulos B."/>
            <person name="Baker S."/>
            <person name="Barry K."/>
            <person name="Bills G."/>
            <person name="Bluhm B."/>
            <person name="Cannon C."/>
            <person name="Castanera R."/>
            <person name="Culley D."/>
            <person name="Daum C."/>
            <person name="Ezra D."/>
            <person name="Gonzalez J."/>
            <person name="Henrissat B."/>
            <person name="Kuo A."/>
            <person name="Liang C."/>
            <person name="Lipzen A."/>
            <person name="Lutzoni F."/>
            <person name="Magnuson J."/>
            <person name="Mondo S."/>
            <person name="Nolan M."/>
            <person name="Ohm R."/>
            <person name="Pangilinan J."/>
            <person name="Park H.-J."/>
            <person name="Ramirez L."/>
            <person name="Alfaro M."/>
            <person name="Sun H."/>
            <person name="Tritt A."/>
            <person name="Yoshinaga Y."/>
            <person name="Zwiers L.-H."/>
            <person name="Turgeon B."/>
            <person name="Goodwin S."/>
            <person name="Spatafora J."/>
            <person name="Crous P."/>
            <person name="Grigoriev I."/>
        </authorList>
    </citation>
    <scope>NUCLEOTIDE SEQUENCE</scope>
    <source>
        <strain evidence="2">CBS 133067</strain>
    </source>
</reference>
<feature type="compositionally biased region" description="Polar residues" evidence="1">
    <location>
        <begin position="1"/>
        <end position="15"/>
    </location>
</feature>
<dbReference type="AlphaFoldDB" id="A0A9P4I7W5"/>
<evidence type="ECO:0000313" key="2">
    <source>
        <dbReference type="EMBL" id="KAF2093376.1"/>
    </source>
</evidence>
<dbReference type="Proteomes" id="UP000799772">
    <property type="component" value="Unassembled WGS sequence"/>
</dbReference>
<accession>A0A9P4I7W5</accession>
<gene>
    <name evidence="2" type="ORF">NA57DRAFT_69152</name>
</gene>
<proteinExistence type="predicted"/>
<dbReference type="Gene3D" id="2.20.70.10">
    <property type="match status" value="1"/>
</dbReference>
<feature type="region of interest" description="Disordered" evidence="1">
    <location>
        <begin position="75"/>
        <end position="144"/>
    </location>
</feature>
<feature type="region of interest" description="Disordered" evidence="1">
    <location>
        <begin position="1"/>
        <end position="46"/>
    </location>
</feature>
<dbReference type="EMBL" id="ML978138">
    <property type="protein sequence ID" value="KAF2093376.1"/>
    <property type="molecule type" value="Genomic_DNA"/>
</dbReference>
<evidence type="ECO:0000313" key="3">
    <source>
        <dbReference type="Proteomes" id="UP000799772"/>
    </source>
</evidence>
<name>A0A9P4I7W5_9PEZI</name>
<feature type="compositionally biased region" description="Basic and acidic residues" evidence="1">
    <location>
        <begin position="24"/>
        <end position="34"/>
    </location>
</feature>
<comment type="caution">
    <text evidence="2">The sequence shown here is derived from an EMBL/GenBank/DDBJ whole genome shotgun (WGS) entry which is preliminary data.</text>
</comment>